<dbReference type="Gene3D" id="3.30.450.40">
    <property type="match status" value="1"/>
</dbReference>
<dbReference type="HAMAP" id="MF_00081">
    <property type="entry name" value="HrcA"/>
    <property type="match status" value="1"/>
</dbReference>
<dbReference type="Pfam" id="PF01628">
    <property type="entry name" value="HrcA"/>
    <property type="match status" value="1"/>
</dbReference>
<proteinExistence type="inferred from homology"/>
<dbReference type="Gene3D" id="1.10.10.10">
    <property type="entry name" value="Winged helix-like DNA-binding domain superfamily/Winged helix DNA-binding domain"/>
    <property type="match status" value="1"/>
</dbReference>
<dbReference type="AlphaFoldDB" id="A0A554JDE0"/>
<name>A0A554JDE0_9BACT</name>
<evidence type="ECO:0000313" key="8">
    <source>
        <dbReference type="EMBL" id="TSC66397.1"/>
    </source>
</evidence>
<feature type="domain" description="Heat-inducible transcription repressor HrcA C-terminal" evidence="6">
    <location>
        <begin position="99"/>
        <end position="229"/>
    </location>
</feature>
<dbReference type="EMBL" id="VMFF01000006">
    <property type="protein sequence ID" value="TSC66397.1"/>
    <property type="molecule type" value="Genomic_DNA"/>
</dbReference>
<dbReference type="InterPro" id="IPR002571">
    <property type="entry name" value="HrcA"/>
</dbReference>
<keyword evidence="4 5" id="KW-0804">Transcription</keyword>
<dbReference type="GO" id="GO:0003677">
    <property type="term" value="F:DNA binding"/>
    <property type="evidence" value="ECO:0007669"/>
    <property type="project" value="InterPro"/>
</dbReference>
<sequence>MNEKKPQNITPRQAKILAAIVREYSNTPEPVSSEDISVKYKLDISSATIRNEMMALERNGYIGQPHTSSGRVPTDLGYRYFVKELMKRFELSLKEQHALREQLGRLQQQTQEIGKNIARLLAEKTDQAAFALLPEENSASGLSNILQHPRFDKRDVVEVVQFFEDIDEYADQMLSDFFKEQPAALIGKEHHLAPIKNYSLIVSKVELPTGERGLIGIVGPKSMRYDKNISLVEYFAKYLSTGE</sequence>
<dbReference type="GO" id="GO:0045892">
    <property type="term" value="P:negative regulation of DNA-templated transcription"/>
    <property type="evidence" value="ECO:0007669"/>
    <property type="project" value="UniProtKB-UniRule"/>
</dbReference>
<dbReference type="SUPFAM" id="SSF55781">
    <property type="entry name" value="GAF domain-like"/>
    <property type="match status" value="1"/>
</dbReference>
<feature type="domain" description="Winged helix-turn-helix transcription repressor HrcA DNA-binding" evidence="7">
    <location>
        <begin position="9"/>
        <end position="80"/>
    </location>
</feature>
<keyword evidence="2 5" id="KW-0805">Transcription regulation</keyword>
<dbReference type="InterPro" id="IPR005104">
    <property type="entry name" value="WHTH_HrcA_DNA-bd"/>
</dbReference>
<protein>
    <recommendedName>
        <fullName evidence="5">Heat-inducible transcription repressor HrcA</fullName>
    </recommendedName>
</protein>
<gene>
    <name evidence="5" type="primary">hrcA</name>
    <name evidence="8" type="ORF">G01um101477_99</name>
</gene>
<evidence type="ECO:0000259" key="6">
    <source>
        <dbReference type="Pfam" id="PF01628"/>
    </source>
</evidence>
<keyword evidence="3 5" id="KW-0346">Stress response</keyword>
<dbReference type="Proteomes" id="UP000319613">
    <property type="component" value="Unassembled WGS sequence"/>
</dbReference>
<reference evidence="8 9" key="1">
    <citation type="submission" date="2017-07" db="EMBL/GenBank/DDBJ databases">
        <title>Mechanisms for carbon and nitrogen cycling indicate functional differentiation within the Candidate Phyla Radiation.</title>
        <authorList>
            <person name="Danczak R.E."/>
            <person name="Johnston M.D."/>
            <person name="Kenah C."/>
            <person name="Slattery M."/>
            <person name="Wrighton K.C."/>
            <person name="Wilkins M.J."/>
        </authorList>
    </citation>
    <scope>NUCLEOTIDE SEQUENCE [LARGE SCALE GENOMIC DNA]</scope>
    <source>
        <strain evidence="8">Gr01-1014_77</strain>
    </source>
</reference>
<organism evidence="8 9">
    <name type="scientific">Candidatus Doudnabacteria bacterium Gr01-1014_77</name>
    <dbReference type="NCBI Taxonomy" id="2017133"/>
    <lineage>
        <taxon>Bacteria</taxon>
        <taxon>Candidatus Doudnaibacteriota</taxon>
    </lineage>
</organism>
<dbReference type="InterPro" id="IPR036388">
    <property type="entry name" value="WH-like_DNA-bd_sf"/>
</dbReference>
<accession>A0A554JDE0</accession>
<comment type="function">
    <text evidence="5">Negative regulator of class I heat shock genes (grpE-dnaK-dnaJ and groELS operons). Prevents heat-shock induction of these operons.</text>
</comment>
<evidence type="ECO:0000256" key="2">
    <source>
        <dbReference type="ARBA" id="ARBA00023015"/>
    </source>
</evidence>
<comment type="caution">
    <text evidence="8">The sequence shown here is derived from an EMBL/GenBank/DDBJ whole genome shotgun (WGS) entry which is preliminary data.</text>
</comment>
<evidence type="ECO:0000256" key="1">
    <source>
        <dbReference type="ARBA" id="ARBA00022491"/>
    </source>
</evidence>
<dbReference type="SUPFAM" id="SSF46785">
    <property type="entry name" value="Winged helix' DNA-binding domain"/>
    <property type="match status" value="1"/>
</dbReference>
<evidence type="ECO:0000256" key="4">
    <source>
        <dbReference type="ARBA" id="ARBA00023163"/>
    </source>
</evidence>
<dbReference type="Pfam" id="PF03444">
    <property type="entry name" value="WHD_HrcA"/>
    <property type="match status" value="1"/>
</dbReference>
<keyword evidence="1 5" id="KW-0678">Repressor</keyword>
<dbReference type="InterPro" id="IPR036390">
    <property type="entry name" value="WH_DNA-bd_sf"/>
</dbReference>
<dbReference type="PANTHER" id="PTHR34824">
    <property type="entry name" value="HEAT-INDUCIBLE TRANSCRIPTION REPRESSOR HRCA"/>
    <property type="match status" value="1"/>
</dbReference>
<dbReference type="InterPro" id="IPR021153">
    <property type="entry name" value="HrcA_C"/>
</dbReference>
<dbReference type="PANTHER" id="PTHR34824:SF1">
    <property type="entry name" value="HEAT-INDUCIBLE TRANSCRIPTION REPRESSOR HRCA"/>
    <property type="match status" value="1"/>
</dbReference>
<evidence type="ECO:0000259" key="7">
    <source>
        <dbReference type="Pfam" id="PF03444"/>
    </source>
</evidence>
<evidence type="ECO:0000256" key="3">
    <source>
        <dbReference type="ARBA" id="ARBA00023016"/>
    </source>
</evidence>
<evidence type="ECO:0000256" key="5">
    <source>
        <dbReference type="HAMAP-Rule" id="MF_00081"/>
    </source>
</evidence>
<comment type="similarity">
    <text evidence="5">Belongs to the HrcA family.</text>
</comment>
<dbReference type="InterPro" id="IPR029016">
    <property type="entry name" value="GAF-like_dom_sf"/>
</dbReference>
<evidence type="ECO:0000313" key="9">
    <source>
        <dbReference type="Proteomes" id="UP000319613"/>
    </source>
</evidence>